<evidence type="ECO:0000256" key="4">
    <source>
        <dbReference type="ARBA" id="ARBA00020311"/>
    </source>
</evidence>
<dbReference type="Pfam" id="PF00476">
    <property type="entry name" value="DNA_pol_A"/>
    <property type="match status" value="1"/>
</dbReference>
<reference evidence="16 17" key="1">
    <citation type="journal article" date="2022" name="Nat. Microbiol.">
        <title>The microbiome of a bacterivorous marine choanoflagellate contains a resource-demanding obligate bacterial associate.</title>
        <authorList>
            <person name="Needham D.M."/>
            <person name="Poirier C."/>
            <person name="Bachy C."/>
            <person name="George E.E."/>
            <person name="Wilken S."/>
            <person name="Yung C.C.M."/>
            <person name="Limardo A.J."/>
            <person name="Morando M."/>
            <person name="Sudek L."/>
            <person name="Malmstrom R.R."/>
            <person name="Keeling P.J."/>
            <person name="Santoro A.E."/>
            <person name="Worden A.Z."/>
        </authorList>
    </citation>
    <scope>NUCLEOTIDE SEQUENCE [LARGE SCALE GENOMIC DNA]</scope>
    <source>
        <strain evidence="16 17">Comchoano-1</strain>
    </source>
</reference>
<evidence type="ECO:0000256" key="5">
    <source>
        <dbReference type="ARBA" id="ARBA00022679"/>
    </source>
</evidence>
<evidence type="ECO:0000259" key="14">
    <source>
        <dbReference type="SMART" id="SM00475"/>
    </source>
</evidence>
<evidence type="ECO:0000313" key="16">
    <source>
        <dbReference type="EMBL" id="UTC24511.1"/>
    </source>
</evidence>
<dbReference type="SUPFAM" id="SSF88723">
    <property type="entry name" value="PIN domain-like"/>
    <property type="match status" value="1"/>
</dbReference>
<dbReference type="InterPro" id="IPR036279">
    <property type="entry name" value="5-3_exonuclease_C_sf"/>
</dbReference>
<dbReference type="PANTHER" id="PTHR10133">
    <property type="entry name" value="DNA POLYMERASE I"/>
    <property type="match status" value="1"/>
</dbReference>
<evidence type="ECO:0000313" key="17">
    <source>
        <dbReference type="Proteomes" id="UP001055955"/>
    </source>
</evidence>
<gene>
    <name evidence="16" type="primary">polA</name>
    <name evidence="16" type="ORF">MMH89_04670</name>
</gene>
<dbReference type="InterPro" id="IPR020045">
    <property type="entry name" value="DNA_polI_H3TH"/>
</dbReference>
<dbReference type="SUPFAM" id="SSF56672">
    <property type="entry name" value="DNA/RNA polymerases"/>
    <property type="match status" value="1"/>
</dbReference>
<evidence type="ECO:0000256" key="12">
    <source>
        <dbReference type="ARBA" id="ARBA00023204"/>
    </source>
</evidence>
<feature type="domain" description="DNA-directed DNA polymerase family A palm" evidence="15">
    <location>
        <begin position="596"/>
        <end position="800"/>
    </location>
</feature>
<dbReference type="InterPro" id="IPR002421">
    <property type="entry name" value="5-3_exonuclease"/>
</dbReference>
<comment type="similarity">
    <text evidence="1">Belongs to the DNA polymerase type-A family.</text>
</comment>
<dbReference type="SMART" id="SM00482">
    <property type="entry name" value="POLAc"/>
    <property type="match status" value="1"/>
</dbReference>
<dbReference type="EMBL" id="CP092900">
    <property type="protein sequence ID" value="UTC24511.1"/>
    <property type="molecule type" value="Genomic_DNA"/>
</dbReference>
<dbReference type="Gene3D" id="3.30.70.370">
    <property type="match status" value="1"/>
</dbReference>
<dbReference type="InterPro" id="IPR019760">
    <property type="entry name" value="DNA-dir_DNA_pol_A_CS"/>
</dbReference>
<evidence type="ECO:0000256" key="2">
    <source>
        <dbReference type="ARBA" id="ARBA00011541"/>
    </source>
</evidence>
<dbReference type="Gene3D" id="1.10.150.20">
    <property type="entry name" value="5' to 3' exonuclease, C-terminal subdomain"/>
    <property type="match status" value="2"/>
</dbReference>
<dbReference type="PANTHER" id="PTHR10133:SF27">
    <property type="entry name" value="DNA POLYMERASE NU"/>
    <property type="match status" value="1"/>
</dbReference>
<evidence type="ECO:0000256" key="11">
    <source>
        <dbReference type="ARBA" id="ARBA00023125"/>
    </source>
</evidence>
<comment type="subunit">
    <text evidence="2">Single-chain monomer with multiple functions.</text>
</comment>
<evidence type="ECO:0000256" key="6">
    <source>
        <dbReference type="ARBA" id="ARBA00022695"/>
    </source>
</evidence>
<dbReference type="Gene3D" id="3.40.50.1010">
    <property type="entry name" value="5'-nuclease"/>
    <property type="match status" value="1"/>
</dbReference>
<accession>A0ABY5DIT9</accession>
<dbReference type="PRINTS" id="PR00868">
    <property type="entry name" value="DNAPOLI"/>
</dbReference>
<dbReference type="SMART" id="SM00279">
    <property type="entry name" value="HhH2"/>
    <property type="match status" value="1"/>
</dbReference>
<dbReference type="Pfam" id="PF02739">
    <property type="entry name" value="5_3_exonuc_N"/>
    <property type="match status" value="1"/>
</dbReference>
<dbReference type="SMART" id="SM00475">
    <property type="entry name" value="53EXOc"/>
    <property type="match status" value="1"/>
</dbReference>
<keyword evidence="6 16" id="KW-0548">Nucleotidyltransferase</keyword>
<organism evidence="16 17">
    <name type="scientific">Candidatus Comchoanobacter bicostacola</name>
    <dbReference type="NCBI Taxonomy" id="2919598"/>
    <lineage>
        <taxon>Bacteria</taxon>
        <taxon>Pseudomonadati</taxon>
        <taxon>Pseudomonadota</taxon>
        <taxon>Gammaproteobacteria</taxon>
        <taxon>Candidatus Comchoanobacterales</taxon>
        <taxon>Candidatus Comchoanobacteraceae</taxon>
        <taxon>Candidatus Comchoanobacter</taxon>
    </lineage>
</organism>
<keyword evidence="10" id="KW-0239">DNA-directed DNA polymerase</keyword>
<dbReference type="Gene3D" id="3.30.420.10">
    <property type="entry name" value="Ribonuclease H-like superfamily/Ribonuclease H"/>
    <property type="match status" value="1"/>
</dbReference>
<dbReference type="InterPro" id="IPR036397">
    <property type="entry name" value="RNaseH_sf"/>
</dbReference>
<evidence type="ECO:0000256" key="3">
    <source>
        <dbReference type="ARBA" id="ARBA00012417"/>
    </source>
</evidence>
<evidence type="ECO:0000259" key="15">
    <source>
        <dbReference type="SMART" id="SM00482"/>
    </source>
</evidence>
<keyword evidence="9" id="KW-0227">DNA damage</keyword>
<dbReference type="InterPro" id="IPR001098">
    <property type="entry name" value="DNA-dir_DNA_pol_A_palm_dom"/>
</dbReference>
<dbReference type="CDD" id="cd09859">
    <property type="entry name" value="PIN_53EXO"/>
    <property type="match status" value="1"/>
</dbReference>
<dbReference type="Gene3D" id="1.20.1060.10">
    <property type="entry name" value="Taq DNA Polymerase, Chain T, domain 4"/>
    <property type="match status" value="1"/>
</dbReference>
<comment type="catalytic activity">
    <reaction evidence="13">
        <text>DNA(n) + a 2'-deoxyribonucleoside 5'-triphosphate = DNA(n+1) + diphosphate</text>
        <dbReference type="Rhea" id="RHEA:22508"/>
        <dbReference type="Rhea" id="RHEA-COMP:17339"/>
        <dbReference type="Rhea" id="RHEA-COMP:17340"/>
        <dbReference type="ChEBI" id="CHEBI:33019"/>
        <dbReference type="ChEBI" id="CHEBI:61560"/>
        <dbReference type="ChEBI" id="CHEBI:173112"/>
        <dbReference type="EC" id="2.7.7.7"/>
    </reaction>
</comment>
<dbReference type="CDD" id="cd09898">
    <property type="entry name" value="H3TH_53EXO"/>
    <property type="match status" value="1"/>
</dbReference>
<dbReference type="InterPro" id="IPR020046">
    <property type="entry name" value="5-3_exonucl_a-hlix_arch_N"/>
</dbReference>
<name>A0ABY5DIT9_9GAMM</name>
<dbReference type="Pfam" id="PF01367">
    <property type="entry name" value="5_3_exonuc"/>
    <property type="match status" value="1"/>
</dbReference>
<evidence type="ECO:0000256" key="7">
    <source>
        <dbReference type="ARBA" id="ARBA00022705"/>
    </source>
</evidence>
<dbReference type="RefSeq" id="WP_258568295.1">
    <property type="nucleotide sequence ID" value="NZ_CP092900.1"/>
</dbReference>
<sequence length="836" mass="91817">MALKYQYILVDGSSYLFRAYHALPPLNNAAGLPTGAIYGVVSMIKRLTQDYAGAKIIVVFDPKGGSFRNELYSGYKADRGAMPDDLAVQIPYVHTIIQAMGFPLIVKEGYEADDVIASLVKIGKESSILISTLDKDLAQLVTDNVHLVNTMHNKYLDPQGVQDKFGVSPGQMRDLLALMGDKSDSVPGVPGVGPKTAAKWLQQYGDIEGIIAEQDALKGKVGESFRAHILDIELSRQLVSLVYDVPVADSLADIPTNAPDNIRLKDFFQELGFKKWLSELGKKEAISIDFTNIDSEDRLIEQLALARCLEVGLFVDKESAYIGISSKVLKVSLSDHLLPVFFSWLGPRVLVMYDVKSSWGVVSQYMPARIFDVMLAQYVIDSTSSNKLEDMLNSAVGDYHYQQMPEASFGALVAGSLVMIREYLLPKLVAVSGLSYLEEIELPLMTILARMESCGVQIDVALLDSYAQELDAAMKKLVAKAHDLAGEDFNLGSPKQLRGILFEKMGLESREKTPTGDLSTSESALQGLRDQHLIVNTILEYRGLSKLASTYAIPLVRDATDLGRIHGRFNQAVTVTGRLSSAGPNLQNIPVRTKEGRTIRSAFIAPEGYKVVSADYSQVELRILAHFSEDAALCQAFEAGKDIHVATAAGVHNIPLDQVTPEQRSNAKAVNFGLIYGMGAHGLSKQLGVDKEKAQTLIDAYFSAYPGVKQYLDSVRTQVQIDGWVSTVLGRRLQMPSARSGQGMEKQAALRAAVNAPMQGSASDLIKRAMLLIDQRLSEFDYKMTMQVHDELVFEVKEEQVLQFCKQVSACMEEAIPLKVPLVVDVYVGDSWDEAH</sequence>
<evidence type="ECO:0000256" key="8">
    <source>
        <dbReference type="ARBA" id="ARBA00022722"/>
    </source>
</evidence>
<dbReference type="Proteomes" id="UP001055955">
    <property type="component" value="Chromosome"/>
</dbReference>
<evidence type="ECO:0000256" key="1">
    <source>
        <dbReference type="ARBA" id="ARBA00007705"/>
    </source>
</evidence>
<dbReference type="EC" id="2.7.7.7" evidence="3"/>
<dbReference type="SUPFAM" id="SSF47807">
    <property type="entry name" value="5' to 3' exonuclease, C-terminal subdomain"/>
    <property type="match status" value="1"/>
</dbReference>
<keyword evidence="8" id="KW-0378">Hydrolase</keyword>
<keyword evidence="11" id="KW-0238">DNA-binding</keyword>
<evidence type="ECO:0000256" key="10">
    <source>
        <dbReference type="ARBA" id="ARBA00022932"/>
    </source>
</evidence>
<feature type="domain" description="5'-3' exonuclease" evidence="14">
    <location>
        <begin position="6"/>
        <end position="257"/>
    </location>
</feature>
<dbReference type="InterPro" id="IPR002298">
    <property type="entry name" value="DNA_polymerase_A"/>
</dbReference>
<keyword evidence="12" id="KW-0234">DNA repair</keyword>
<keyword evidence="7" id="KW-0235">DNA replication</keyword>
<dbReference type="PROSITE" id="PS00447">
    <property type="entry name" value="DNA_POLYMERASE_A"/>
    <property type="match status" value="1"/>
</dbReference>
<dbReference type="NCBIfam" id="NF004397">
    <property type="entry name" value="PRK05755.1"/>
    <property type="match status" value="1"/>
</dbReference>
<dbReference type="InterPro" id="IPR043502">
    <property type="entry name" value="DNA/RNA_pol_sf"/>
</dbReference>
<evidence type="ECO:0000256" key="13">
    <source>
        <dbReference type="ARBA" id="ARBA00049244"/>
    </source>
</evidence>
<dbReference type="InterPro" id="IPR029060">
    <property type="entry name" value="PIN-like_dom_sf"/>
</dbReference>
<protein>
    <recommendedName>
        <fullName evidence="4">DNA polymerase I</fullName>
        <ecNumber evidence="3">2.7.7.7</ecNumber>
    </recommendedName>
</protein>
<dbReference type="CDD" id="cd08637">
    <property type="entry name" value="DNA_pol_A_pol_I_C"/>
    <property type="match status" value="1"/>
</dbReference>
<dbReference type="InterPro" id="IPR008918">
    <property type="entry name" value="HhH2"/>
</dbReference>
<keyword evidence="17" id="KW-1185">Reference proteome</keyword>
<proteinExistence type="inferred from homology"/>
<keyword evidence="8" id="KW-0540">Nuclease</keyword>
<evidence type="ECO:0000256" key="9">
    <source>
        <dbReference type="ARBA" id="ARBA00022763"/>
    </source>
</evidence>
<keyword evidence="5 16" id="KW-0808">Transferase</keyword>
<dbReference type="GO" id="GO:0003887">
    <property type="term" value="F:DNA-directed DNA polymerase activity"/>
    <property type="evidence" value="ECO:0007669"/>
    <property type="project" value="UniProtKB-EC"/>
</dbReference>